<comment type="caution">
    <text evidence="1">The sequence shown here is derived from an EMBL/GenBank/DDBJ whole genome shotgun (WGS) entry which is preliminary data.</text>
</comment>
<reference evidence="1 2" key="1">
    <citation type="journal article" date="2021" name="Nat. Plants">
        <title>The Taxus genome provides insights into paclitaxel biosynthesis.</title>
        <authorList>
            <person name="Xiong X."/>
            <person name="Gou J."/>
            <person name="Liao Q."/>
            <person name="Li Y."/>
            <person name="Zhou Q."/>
            <person name="Bi G."/>
            <person name="Li C."/>
            <person name="Du R."/>
            <person name="Wang X."/>
            <person name="Sun T."/>
            <person name="Guo L."/>
            <person name="Liang H."/>
            <person name="Lu P."/>
            <person name="Wu Y."/>
            <person name="Zhang Z."/>
            <person name="Ro D.K."/>
            <person name="Shang Y."/>
            <person name="Huang S."/>
            <person name="Yan J."/>
        </authorList>
    </citation>
    <scope>NUCLEOTIDE SEQUENCE [LARGE SCALE GENOMIC DNA]</scope>
    <source>
        <strain evidence="1">Ta-2019</strain>
    </source>
</reference>
<evidence type="ECO:0000313" key="1">
    <source>
        <dbReference type="EMBL" id="KAH9327532.1"/>
    </source>
</evidence>
<evidence type="ECO:0000313" key="2">
    <source>
        <dbReference type="Proteomes" id="UP000824469"/>
    </source>
</evidence>
<proteinExistence type="predicted"/>
<protein>
    <submittedName>
        <fullName evidence="1">Uncharacterized protein</fullName>
    </submittedName>
</protein>
<dbReference type="EMBL" id="JAHRHJ020000002">
    <property type="protein sequence ID" value="KAH9327532.1"/>
    <property type="molecule type" value="Genomic_DNA"/>
</dbReference>
<gene>
    <name evidence="1" type="ORF">KI387_007710</name>
</gene>
<keyword evidence="2" id="KW-1185">Reference proteome</keyword>
<sequence>QFVGDELGVHVGTLPKENADPVCTAKSAIEKEGKPSQNPIFEEQMDEVKSVFTIVEEGSIIDTFLLSFEGADLIDEAIMEVNKTGPNCEQKAQEISCFSPTSSLQQSDFWDEFGLTSFMFENEVIQGEENVDLEATIQEGETLLQQDIQEFDLPSDLEECLDEELAEITMFPSSPFVLQQQELAAMDKRVQGQQPTVCNMPLESKLEEFDLPKATMEELQSQQCIAAGNNNAKATSLDVAINNEELHTIEEFHVAMKEEKGQKSPTIASTSPTQEGLQEDSIFGVENQSYGHIKWIIPCPIRYLTSLESKEKSQPVMLASKHEGELQSTKDQLSYLFNPNAEQLKEVLDLFSVDTLMIWVEDQLLVDFPLIQSAMFSAKSVAWLQLLRKGSYFSQPVAGFV</sequence>
<accession>A0AA38LN97</accession>
<dbReference type="Proteomes" id="UP000824469">
    <property type="component" value="Unassembled WGS sequence"/>
</dbReference>
<feature type="non-terminal residue" evidence="1">
    <location>
        <position position="1"/>
    </location>
</feature>
<name>A0AA38LN97_TAXCH</name>
<dbReference type="AlphaFoldDB" id="A0AA38LN97"/>
<organism evidence="1 2">
    <name type="scientific">Taxus chinensis</name>
    <name type="common">Chinese yew</name>
    <name type="synonym">Taxus wallichiana var. chinensis</name>
    <dbReference type="NCBI Taxonomy" id="29808"/>
    <lineage>
        <taxon>Eukaryota</taxon>
        <taxon>Viridiplantae</taxon>
        <taxon>Streptophyta</taxon>
        <taxon>Embryophyta</taxon>
        <taxon>Tracheophyta</taxon>
        <taxon>Spermatophyta</taxon>
        <taxon>Pinopsida</taxon>
        <taxon>Pinidae</taxon>
        <taxon>Conifers II</taxon>
        <taxon>Cupressales</taxon>
        <taxon>Taxaceae</taxon>
        <taxon>Taxus</taxon>
    </lineage>
</organism>